<evidence type="ECO:0000256" key="1">
    <source>
        <dbReference type="SAM" id="MobiDB-lite"/>
    </source>
</evidence>
<organism evidence="2 3">
    <name type="scientific">Gossypium barbadense</name>
    <name type="common">Sea Island cotton</name>
    <name type="synonym">Hibiscus barbadensis</name>
    <dbReference type="NCBI Taxonomy" id="3634"/>
    <lineage>
        <taxon>Eukaryota</taxon>
        <taxon>Viridiplantae</taxon>
        <taxon>Streptophyta</taxon>
        <taxon>Embryophyta</taxon>
        <taxon>Tracheophyta</taxon>
        <taxon>Spermatophyta</taxon>
        <taxon>Magnoliopsida</taxon>
        <taxon>eudicotyledons</taxon>
        <taxon>Gunneridae</taxon>
        <taxon>Pentapetalae</taxon>
        <taxon>rosids</taxon>
        <taxon>malvids</taxon>
        <taxon>Malvales</taxon>
        <taxon>Malvaceae</taxon>
        <taxon>Malvoideae</taxon>
        <taxon>Gossypium</taxon>
    </lineage>
</organism>
<protein>
    <submittedName>
        <fullName evidence="2">Uncharacterized protein</fullName>
    </submittedName>
</protein>
<dbReference type="Proteomes" id="UP000239757">
    <property type="component" value="Unassembled WGS sequence"/>
</dbReference>
<feature type="region of interest" description="Disordered" evidence="1">
    <location>
        <begin position="90"/>
        <end position="111"/>
    </location>
</feature>
<evidence type="ECO:0000313" key="2">
    <source>
        <dbReference type="EMBL" id="PPS10490.1"/>
    </source>
</evidence>
<dbReference type="AlphaFoldDB" id="A0A2P5Y4F7"/>
<gene>
    <name evidence="2" type="ORF">GOBAR_AA10159</name>
</gene>
<feature type="region of interest" description="Disordered" evidence="1">
    <location>
        <begin position="1"/>
        <end position="29"/>
    </location>
</feature>
<accession>A0A2P5Y4F7</accession>
<name>A0A2P5Y4F7_GOSBA</name>
<evidence type="ECO:0000313" key="3">
    <source>
        <dbReference type="Proteomes" id="UP000239757"/>
    </source>
</evidence>
<sequence>MKAIRPGVTPMDKSRLGMEVVSPTRTEHHGDPRFNNLFGNACVANDLSVEVLDLGRHLTISFKENYDPKASGPSRGESFEDLGIGHVIPKGRGFGNKSSNNRTNRPFNKTI</sequence>
<reference evidence="2 3" key="1">
    <citation type="submission" date="2015-01" db="EMBL/GenBank/DDBJ databases">
        <title>Genome of allotetraploid Gossypium barbadense reveals genomic plasticity and fiber elongation in cotton evolution.</title>
        <authorList>
            <person name="Chen X."/>
            <person name="Liu X."/>
            <person name="Zhao B."/>
            <person name="Zheng H."/>
            <person name="Hu Y."/>
            <person name="Lu G."/>
            <person name="Yang C."/>
            <person name="Chen J."/>
            <person name="Shan C."/>
            <person name="Zhang L."/>
            <person name="Zhou Y."/>
            <person name="Wang L."/>
            <person name="Guo W."/>
            <person name="Bai Y."/>
            <person name="Ruan J."/>
            <person name="Shangguan X."/>
            <person name="Mao Y."/>
            <person name="Jiang J."/>
            <person name="Zhu Y."/>
            <person name="Lei J."/>
            <person name="Kang H."/>
            <person name="Chen S."/>
            <person name="He X."/>
            <person name="Wang R."/>
            <person name="Wang Y."/>
            <person name="Chen J."/>
            <person name="Wang L."/>
            <person name="Yu S."/>
            <person name="Wang B."/>
            <person name="Wei J."/>
            <person name="Song S."/>
            <person name="Lu X."/>
            <person name="Gao Z."/>
            <person name="Gu W."/>
            <person name="Deng X."/>
            <person name="Ma D."/>
            <person name="Wang S."/>
            <person name="Liang W."/>
            <person name="Fang L."/>
            <person name="Cai C."/>
            <person name="Zhu X."/>
            <person name="Zhou B."/>
            <person name="Zhang Y."/>
            <person name="Chen Z."/>
            <person name="Xu S."/>
            <person name="Zhu R."/>
            <person name="Wang S."/>
            <person name="Zhang T."/>
            <person name="Zhao G."/>
        </authorList>
    </citation>
    <scope>NUCLEOTIDE SEQUENCE [LARGE SCALE GENOMIC DNA]</scope>
    <source>
        <strain evidence="3">cv. Xinhai21</strain>
        <tissue evidence="2">Leaf</tissue>
    </source>
</reference>
<dbReference type="EMBL" id="KZ663717">
    <property type="protein sequence ID" value="PPS10490.1"/>
    <property type="molecule type" value="Genomic_DNA"/>
</dbReference>
<proteinExistence type="predicted"/>
<feature type="compositionally biased region" description="Polar residues" evidence="1">
    <location>
        <begin position="96"/>
        <end position="111"/>
    </location>
</feature>